<dbReference type="EMBL" id="JAPQKH010000008">
    <property type="protein sequence ID" value="KAJ5083627.1"/>
    <property type="molecule type" value="Genomic_DNA"/>
</dbReference>
<dbReference type="PANTHER" id="PTHR23502:SF47">
    <property type="entry name" value="MAJOR FACILITATOR SUPERFAMILY (MFS) PROFILE DOMAIN-CONTAINING PROTEIN-RELATED"/>
    <property type="match status" value="1"/>
</dbReference>
<comment type="caution">
    <text evidence="8">The sequence shown here is derived from an EMBL/GenBank/DDBJ whole genome shotgun (WGS) entry which is preliminary data.</text>
</comment>
<keyword evidence="4 6" id="KW-0472">Membrane</keyword>
<evidence type="ECO:0000256" key="2">
    <source>
        <dbReference type="ARBA" id="ARBA00022692"/>
    </source>
</evidence>
<evidence type="ECO:0000256" key="3">
    <source>
        <dbReference type="ARBA" id="ARBA00022989"/>
    </source>
</evidence>
<gene>
    <name evidence="8" type="ORF">N7456_013054</name>
</gene>
<feature type="transmembrane region" description="Helical" evidence="6">
    <location>
        <begin position="401"/>
        <end position="427"/>
    </location>
</feature>
<dbReference type="AlphaFoldDB" id="A0A9W9JWG7"/>
<sequence length="622" mass="69466">MQSFLEQRRIRKRLEEQIVVRRKSSDEVWTHERRYWYPEGGGIQSEQRYTEEGAPAARRREHGQQTRATGPSMEPRHSVRSHLGQEEDIERQDRHPALNIDPFTINTRDTLGTDVDMMVTGVESQRVRRDVTGSLDGSTTESDVDADEKEKIVIVTYEGDYDPADPHNWSFPARCACTVLISFLGAIVLWSSTIDSTALVSTRKLFHTSFELETVPTAVFLISLGFGALVAAPISEIFGRNPIYISCLPLFMLFNMGAGLSQNVGQRSVCRGLAGLFGSAPLVCSAAAMVDLWSVVERNYAFPFFSVMAFLGAVVAPLPGSVITWVQSTTWRYVDWVTIMFCGFLLALVVLFLPETYSPVILHWKAKQLRRLTNDDRYHSPLEFKATAFSKRLRRALYRPLILLCTEPIILILSAYLAIIFIILYTFSAGFESVFQKIYKLDPGQVGATFLSLATGVVCCGPLVPISQRLVRRDIYQARARGQCRPGPEFNLYLSMCGAPFIPIALFWMGWTARPSISMWCPIVAAGVFGFGVTCVFISSYQYVAAAFEDHPASALASLQMFRLVAAGIMAVIAQIMYNNLGVDWTMTLLGAIATVFMPVPYVLYFYGSHIRKWSLRASAGG</sequence>
<dbReference type="InterPro" id="IPR011701">
    <property type="entry name" value="MFS"/>
</dbReference>
<name>A0A9W9JWG7_9EURO</name>
<keyword evidence="3 6" id="KW-1133">Transmembrane helix</keyword>
<feature type="transmembrane region" description="Helical" evidence="6">
    <location>
        <begin position="214"/>
        <end position="231"/>
    </location>
</feature>
<keyword evidence="2 6" id="KW-0812">Transmembrane</keyword>
<dbReference type="PANTHER" id="PTHR23502">
    <property type="entry name" value="MAJOR FACILITATOR SUPERFAMILY"/>
    <property type="match status" value="1"/>
</dbReference>
<protein>
    <recommendedName>
        <fullName evidence="7">Major facilitator superfamily (MFS) profile domain-containing protein</fullName>
    </recommendedName>
</protein>
<feature type="transmembrane region" description="Helical" evidence="6">
    <location>
        <begin position="243"/>
        <end position="261"/>
    </location>
</feature>
<feature type="transmembrane region" description="Helical" evidence="6">
    <location>
        <begin position="447"/>
        <end position="471"/>
    </location>
</feature>
<evidence type="ECO:0000256" key="4">
    <source>
        <dbReference type="ARBA" id="ARBA00023136"/>
    </source>
</evidence>
<comment type="subcellular location">
    <subcellularLocation>
        <location evidence="1">Membrane</location>
        <topology evidence="1">Multi-pass membrane protein</topology>
    </subcellularLocation>
</comment>
<dbReference type="Pfam" id="PF07690">
    <property type="entry name" value="MFS_1"/>
    <property type="match status" value="1"/>
</dbReference>
<dbReference type="GO" id="GO:0022857">
    <property type="term" value="F:transmembrane transporter activity"/>
    <property type="evidence" value="ECO:0007669"/>
    <property type="project" value="InterPro"/>
</dbReference>
<dbReference type="InterPro" id="IPR036259">
    <property type="entry name" value="MFS_trans_sf"/>
</dbReference>
<dbReference type="PROSITE" id="PS50850">
    <property type="entry name" value="MFS"/>
    <property type="match status" value="1"/>
</dbReference>
<evidence type="ECO:0000313" key="9">
    <source>
        <dbReference type="Proteomes" id="UP001149165"/>
    </source>
</evidence>
<feature type="transmembrane region" description="Helical" evidence="6">
    <location>
        <begin position="517"/>
        <end position="541"/>
    </location>
</feature>
<feature type="transmembrane region" description="Helical" evidence="6">
    <location>
        <begin position="492"/>
        <end position="511"/>
    </location>
</feature>
<reference evidence="8" key="1">
    <citation type="submission" date="2022-11" db="EMBL/GenBank/DDBJ databases">
        <authorList>
            <person name="Petersen C."/>
        </authorList>
    </citation>
    <scope>NUCLEOTIDE SEQUENCE</scope>
    <source>
        <strain evidence="8">IBT 30069</strain>
    </source>
</reference>
<organism evidence="8 9">
    <name type="scientific">Penicillium angulare</name>
    <dbReference type="NCBI Taxonomy" id="116970"/>
    <lineage>
        <taxon>Eukaryota</taxon>
        <taxon>Fungi</taxon>
        <taxon>Dikarya</taxon>
        <taxon>Ascomycota</taxon>
        <taxon>Pezizomycotina</taxon>
        <taxon>Eurotiomycetes</taxon>
        <taxon>Eurotiomycetidae</taxon>
        <taxon>Eurotiales</taxon>
        <taxon>Aspergillaceae</taxon>
        <taxon>Penicillium</taxon>
    </lineage>
</organism>
<accession>A0A9W9JWG7</accession>
<keyword evidence="9" id="KW-1185">Reference proteome</keyword>
<dbReference type="InterPro" id="IPR020846">
    <property type="entry name" value="MFS_dom"/>
</dbReference>
<dbReference type="Proteomes" id="UP001149165">
    <property type="component" value="Unassembled WGS sequence"/>
</dbReference>
<evidence type="ECO:0000256" key="5">
    <source>
        <dbReference type="SAM" id="MobiDB-lite"/>
    </source>
</evidence>
<feature type="region of interest" description="Disordered" evidence="5">
    <location>
        <begin position="45"/>
        <end position="87"/>
    </location>
</feature>
<dbReference type="GO" id="GO:0005886">
    <property type="term" value="C:plasma membrane"/>
    <property type="evidence" value="ECO:0007669"/>
    <property type="project" value="TreeGrafter"/>
</dbReference>
<evidence type="ECO:0000256" key="1">
    <source>
        <dbReference type="ARBA" id="ARBA00004141"/>
    </source>
</evidence>
<feature type="domain" description="Major facilitator superfamily (MFS) profile" evidence="7">
    <location>
        <begin position="177"/>
        <end position="609"/>
    </location>
</feature>
<dbReference type="Gene3D" id="1.20.1250.20">
    <property type="entry name" value="MFS general substrate transporter like domains"/>
    <property type="match status" value="1"/>
</dbReference>
<evidence type="ECO:0000256" key="6">
    <source>
        <dbReference type="SAM" id="Phobius"/>
    </source>
</evidence>
<feature type="transmembrane region" description="Helical" evidence="6">
    <location>
        <begin position="175"/>
        <end position="194"/>
    </location>
</feature>
<feature type="transmembrane region" description="Helical" evidence="6">
    <location>
        <begin position="333"/>
        <end position="353"/>
    </location>
</feature>
<feature type="transmembrane region" description="Helical" evidence="6">
    <location>
        <begin position="273"/>
        <end position="293"/>
    </location>
</feature>
<proteinExistence type="predicted"/>
<evidence type="ECO:0000259" key="7">
    <source>
        <dbReference type="PROSITE" id="PS50850"/>
    </source>
</evidence>
<evidence type="ECO:0000313" key="8">
    <source>
        <dbReference type="EMBL" id="KAJ5083627.1"/>
    </source>
</evidence>
<feature type="transmembrane region" description="Helical" evidence="6">
    <location>
        <begin position="300"/>
        <end position="327"/>
    </location>
</feature>
<feature type="transmembrane region" description="Helical" evidence="6">
    <location>
        <begin position="585"/>
        <end position="607"/>
    </location>
</feature>
<dbReference type="OrthoDB" id="3936150at2759"/>
<dbReference type="CDD" id="cd17323">
    <property type="entry name" value="MFS_Tpo1_MDR_like"/>
    <property type="match status" value="1"/>
</dbReference>
<reference evidence="8" key="2">
    <citation type="journal article" date="2023" name="IMA Fungus">
        <title>Comparative genomic study of the Penicillium genus elucidates a diverse pangenome and 15 lateral gene transfer events.</title>
        <authorList>
            <person name="Petersen C."/>
            <person name="Sorensen T."/>
            <person name="Nielsen M.R."/>
            <person name="Sondergaard T.E."/>
            <person name="Sorensen J.L."/>
            <person name="Fitzpatrick D.A."/>
            <person name="Frisvad J.C."/>
            <person name="Nielsen K.L."/>
        </authorList>
    </citation>
    <scope>NUCLEOTIDE SEQUENCE</scope>
    <source>
        <strain evidence="8">IBT 30069</strain>
    </source>
</reference>
<dbReference type="SUPFAM" id="SSF103473">
    <property type="entry name" value="MFS general substrate transporter"/>
    <property type="match status" value="1"/>
</dbReference>
<feature type="transmembrane region" description="Helical" evidence="6">
    <location>
        <begin position="561"/>
        <end position="579"/>
    </location>
</feature>